<reference evidence="10 11" key="1">
    <citation type="submission" date="2016-10" db="EMBL/GenBank/DDBJ databases">
        <authorList>
            <person name="Cai Z."/>
        </authorList>
    </citation>
    <scope>NUCLEOTIDE SEQUENCE [LARGE SCALE GENOMIC DNA]</scope>
</reference>
<dbReference type="InterPro" id="IPR036412">
    <property type="entry name" value="HAD-like_sf"/>
</dbReference>
<dbReference type="Proteomes" id="UP000256970">
    <property type="component" value="Unassembled WGS sequence"/>
</dbReference>
<dbReference type="NCBIfam" id="TIGR03376">
    <property type="entry name" value="glycerol3P_DH"/>
    <property type="match status" value="1"/>
</dbReference>
<sequence length="703" mass="76463">MKAYSLLGPPGFTRQLAQRTKRVSNNRSTVCRPQLGRAATGSGAAFCSHSSSRAKYSLVTRAAASGADADLDGDLELLKTESSPGPRLQPSERVLKLWRKANAVCFDVDCTVTVNDSLDLLAEFMGCGGLVAEVTNKAMDGSMNLEQALEERLRIINCTPGDIKRFIKAHPPGSRLVPGIEGLIKALQARGIAVYLISGGFRELTLPIAKHLGVPKENVFANRMNWQWDDETGEPSRLVGFDSSEPTAHNRGKPTAIARIRQRNPYNTIIMVGDGITDLEAVQVTGGADLFIGFGGVVERSPVAAEADWYVYKYSQLIEALKRYTVAMIGSGAWACAAMHIVAQNCLAYDEADEFVDEVRMWVYEEEFQGSKLTDLINSKHENPKYLPGISLGENTVADPDLESTVRGADILIFCAPHQFIRSMCKQLIGKVKPEAFAISLIKGMRVRSDGPQLISQLVAKYLALDCSVLMGANIAGDIGREQLSEAVIGYANPEHAKVLKKLFETRYFNITLLPDVAGAEMCGTLKNIVALAAGMVDGLGLGPNSKATIMRQGLSEMRGFSKALYPTVRDETFFESCGVADLIATCLGGRNRLVATEYTRASLSGSPVSFEQLEAELLKGQKLQGVLTSNEVQEILKQRGWEAEYPLFTTVNRIVSGYFPPTDIVNFKEVPSRPIPSEDGDLSDEELAARRPRPLATAEATA</sequence>
<evidence type="ECO:0000313" key="11">
    <source>
        <dbReference type="Proteomes" id="UP000256970"/>
    </source>
</evidence>
<evidence type="ECO:0000256" key="6">
    <source>
        <dbReference type="RuleBase" id="RU361243"/>
    </source>
</evidence>
<keyword evidence="3 5" id="KW-0520">NAD</keyword>
<accession>A0A383WEE3</accession>
<dbReference type="Gene3D" id="1.10.150.210">
    <property type="entry name" value="Phosphoserine phosphatase, domain 2"/>
    <property type="match status" value="1"/>
</dbReference>
<evidence type="ECO:0000256" key="4">
    <source>
        <dbReference type="ARBA" id="ARBA00048683"/>
    </source>
</evidence>
<dbReference type="Gene3D" id="3.40.50.1000">
    <property type="entry name" value="HAD superfamily/HAD-like"/>
    <property type="match status" value="1"/>
</dbReference>
<organism evidence="10 11">
    <name type="scientific">Tetradesmus obliquus</name>
    <name type="common">Green alga</name>
    <name type="synonym">Acutodesmus obliquus</name>
    <dbReference type="NCBI Taxonomy" id="3088"/>
    <lineage>
        <taxon>Eukaryota</taxon>
        <taxon>Viridiplantae</taxon>
        <taxon>Chlorophyta</taxon>
        <taxon>core chlorophytes</taxon>
        <taxon>Chlorophyceae</taxon>
        <taxon>CS clade</taxon>
        <taxon>Sphaeropleales</taxon>
        <taxon>Scenedesmaceae</taxon>
        <taxon>Tetradesmus</taxon>
    </lineage>
</organism>
<dbReference type="GO" id="GO:0005975">
    <property type="term" value="P:carbohydrate metabolic process"/>
    <property type="evidence" value="ECO:0007669"/>
    <property type="project" value="InterPro"/>
</dbReference>
<feature type="domain" description="Glycerol-3-phosphate dehydrogenase NAD-dependent N-terminal" evidence="8">
    <location>
        <begin position="326"/>
        <end position="496"/>
    </location>
</feature>
<dbReference type="SUPFAM" id="SSF48179">
    <property type="entry name" value="6-phosphogluconate dehydrogenase C-terminal domain-like"/>
    <property type="match status" value="1"/>
</dbReference>
<dbReference type="GO" id="GO:0005829">
    <property type="term" value="C:cytosol"/>
    <property type="evidence" value="ECO:0007669"/>
    <property type="project" value="TreeGrafter"/>
</dbReference>
<dbReference type="InterPro" id="IPR011128">
    <property type="entry name" value="G3P_DH_NAD-dep_N"/>
</dbReference>
<dbReference type="GO" id="GO:0046168">
    <property type="term" value="P:glycerol-3-phosphate catabolic process"/>
    <property type="evidence" value="ECO:0007669"/>
    <property type="project" value="UniProtKB-UniRule"/>
</dbReference>
<evidence type="ECO:0000256" key="3">
    <source>
        <dbReference type="ARBA" id="ARBA00023027"/>
    </source>
</evidence>
<dbReference type="GO" id="GO:0042803">
    <property type="term" value="F:protein homodimerization activity"/>
    <property type="evidence" value="ECO:0007669"/>
    <property type="project" value="InterPro"/>
</dbReference>
<dbReference type="EMBL" id="FNXT01001246">
    <property type="protein sequence ID" value="SZX75977.1"/>
    <property type="molecule type" value="Genomic_DNA"/>
</dbReference>
<evidence type="ECO:0000256" key="7">
    <source>
        <dbReference type="SAM" id="MobiDB-lite"/>
    </source>
</evidence>
<feature type="region of interest" description="Disordered" evidence="7">
    <location>
        <begin position="671"/>
        <end position="703"/>
    </location>
</feature>
<gene>
    <name evidence="10" type="ORF">BQ4739_LOCUS16344</name>
</gene>
<proteinExistence type="inferred from homology"/>
<dbReference type="Pfam" id="PF12710">
    <property type="entry name" value="HAD"/>
    <property type="match status" value="1"/>
</dbReference>
<evidence type="ECO:0000256" key="5">
    <source>
        <dbReference type="RuleBase" id="RU000437"/>
    </source>
</evidence>
<dbReference type="InterPro" id="IPR006109">
    <property type="entry name" value="G3P_DH_NAD-dep_C"/>
</dbReference>
<keyword evidence="11" id="KW-1185">Reference proteome</keyword>
<evidence type="ECO:0000313" key="10">
    <source>
        <dbReference type="EMBL" id="SZX75977.1"/>
    </source>
</evidence>
<dbReference type="GO" id="GO:0141152">
    <property type="term" value="F:glycerol-3-phosphate dehydrogenase (NAD+) activity"/>
    <property type="evidence" value="ECO:0007669"/>
    <property type="project" value="UniProtKB-UniRule"/>
</dbReference>
<evidence type="ECO:0000259" key="8">
    <source>
        <dbReference type="Pfam" id="PF01210"/>
    </source>
</evidence>
<dbReference type="PROSITE" id="PS00957">
    <property type="entry name" value="NAD_G3PDH"/>
    <property type="match status" value="1"/>
</dbReference>
<dbReference type="InterPro" id="IPR006168">
    <property type="entry name" value="G3P_DH_NAD-dep"/>
</dbReference>
<dbReference type="Gene3D" id="3.40.50.720">
    <property type="entry name" value="NAD(P)-binding Rossmann-like Domain"/>
    <property type="match status" value="1"/>
</dbReference>
<protein>
    <recommendedName>
        <fullName evidence="6">Glycerol-3-phosphate dehydrogenase [NAD(+)]</fullName>
        <ecNumber evidence="6">1.1.1.8</ecNumber>
    </recommendedName>
</protein>
<dbReference type="Gene3D" id="1.10.1040.10">
    <property type="entry name" value="N-(1-d-carboxylethyl)-l-norvaline Dehydrogenase, domain 2"/>
    <property type="match status" value="1"/>
</dbReference>
<evidence type="ECO:0000256" key="2">
    <source>
        <dbReference type="ARBA" id="ARBA00023002"/>
    </source>
</evidence>
<evidence type="ECO:0000259" key="9">
    <source>
        <dbReference type="Pfam" id="PF07479"/>
    </source>
</evidence>
<dbReference type="Pfam" id="PF01210">
    <property type="entry name" value="NAD_Gly3P_dh_N"/>
    <property type="match status" value="1"/>
</dbReference>
<dbReference type="STRING" id="3088.A0A383WEE3"/>
<dbReference type="PANTHER" id="PTHR11728:SF8">
    <property type="entry name" value="GLYCEROL-3-PHOSPHATE DEHYDROGENASE [NAD(+)]-RELATED"/>
    <property type="match status" value="1"/>
</dbReference>
<comment type="similarity">
    <text evidence="1 5">Belongs to the NAD-dependent glycerol-3-phosphate dehydrogenase family.</text>
</comment>
<dbReference type="InterPro" id="IPR017751">
    <property type="entry name" value="G3P_DH_NAD-dep_euk"/>
</dbReference>
<name>A0A383WEE3_TETOB</name>
<dbReference type="InterPro" id="IPR023214">
    <property type="entry name" value="HAD_sf"/>
</dbReference>
<dbReference type="PRINTS" id="PR00077">
    <property type="entry name" value="GPDHDRGNASE"/>
</dbReference>
<dbReference type="AlphaFoldDB" id="A0A383WEE3"/>
<dbReference type="CDD" id="cd04309">
    <property type="entry name" value="HAD_PSP_eu"/>
    <property type="match status" value="1"/>
</dbReference>
<dbReference type="NCBIfam" id="TIGR01488">
    <property type="entry name" value="HAD-SF-IB"/>
    <property type="match status" value="1"/>
</dbReference>
<dbReference type="InterPro" id="IPR008927">
    <property type="entry name" value="6-PGluconate_DH-like_C_sf"/>
</dbReference>
<dbReference type="InterPro" id="IPR013328">
    <property type="entry name" value="6PGD_dom2"/>
</dbReference>
<comment type="catalytic activity">
    <reaction evidence="4 6">
        <text>sn-glycerol 3-phosphate + NAD(+) = dihydroxyacetone phosphate + NADH + H(+)</text>
        <dbReference type="Rhea" id="RHEA:11092"/>
        <dbReference type="ChEBI" id="CHEBI:15378"/>
        <dbReference type="ChEBI" id="CHEBI:57540"/>
        <dbReference type="ChEBI" id="CHEBI:57597"/>
        <dbReference type="ChEBI" id="CHEBI:57642"/>
        <dbReference type="ChEBI" id="CHEBI:57945"/>
        <dbReference type="EC" id="1.1.1.8"/>
    </reaction>
</comment>
<keyword evidence="2 5" id="KW-0560">Oxidoreductase</keyword>
<dbReference type="Pfam" id="PF07479">
    <property type="entry name" value="NAD_Gly3P_dh_C"/>
    <property type="match status" value="1"/>
</dbReference>
<dbReference type="SUPFAM" id="SSF56784">
    <property type="entry name" value="HAD-like"/>
    <property type="match status" value="1"/>
</dbReference>
<dbReference type="GO" id="GO:0051287">
    <property type="term" value="F:NAD binding"/>
    <property type="evidence" value="ECO:0007669"/>
    <property type="project" value="UniProtKB-UniRule"/>
</dbReference>
<dbReference type="EC" id="1.1.1.8" evidence="6"/>
<dbReference type="FunFam" id="1.10.1040.10:FF:000004">
    <property type="entry name" value="Glycerol-3-phosphate dehydrogenase [NAD(+)]"/>
    <property type="match status" value="1"/>
</dbReference>
<feature type="domain" description="Glycerol-3-phosphate dehydrogenase NAD-dependent C-terminal" evidence="9">
    <location>
        <begin position="516"/>
        <end position="666"/>
    </location>
</feature>
<dbReference type="PANTHER" id="PTHR11728">
    <property type="entry name" value="GLYCEROL-3-PHOSPHATE DEHYDROGENASE"/>
    <property type="match status" value="1"/>
</dbReference>
<dbReference type="InterPro" id="IPR036291">
    <property type="entry name" value="NAD(P)-bd_dom_sf"/>
</dbReference>
<evidence type="ECO:0000256" key="1">
    <source>
        <dbReference type="ARBA" id="ARBA00011009"/>
    </source>
</evidence>
<dbReference type="SUPFAM" id="SSF51735">
    <property type="entry name" value="NAD(P)-binding Rossmann-fold domains"/>
    <property type="match status" value="1"/>
</dbReference>